<organism evidence="2 3">
    <name type="scientific">Anopheles atroparvus</name>
    <name type="common">European mosquito</name>
    <dbReference type="NCBI Taxonomy" id="41427"/>
    <lineage>
        <taxon>Eukaryota</taxon>
        <taxon>Metazoa</taxon>
        <taxon>Ecdysozoa</taxon>
        <taxon>Arthropoda</taxon>
        <taxon>Hexapoda</taxon>
        <taxon>Insecta</taxon>
        <taxon>Pterygota</taxon>
        <taxon>Neoptera</taxon>
        <taxon>Endopterygota</taxon>
        <taxon>Diptera</taxon>
        <taxon>Nematocera</taxon>
        <taxon>Culicoidea</taxon>
        <taxon>Culicidae</taxon>
        <taxon>Anophelinae</taxon>
        <taxon>Anopheles</taxon>
    </lineage>
</organism>
<reference evidence="2" key="1">
    <citation type="submission" date="2024-04" db="UniProtKB">
        <authorList>
            <consortium name="EnsemblMetazoa"/>
        </authorList>
    </citation>
    <scope>IDENTIFICATION</scope>
    <source>
        <strain evidence="2">EBRO</strain>
    </source>
</reference>
<evidence type="ECO:0000313" key="3">
    <source>
        <dbReference type="Proteomes" id="UP000075880"/>
    </source>
</evidence>
<name>A0AAG5D2J2_ANOAO</name>
<dbReference type="Proteomes" id="UP000075880">
    <property type="component" value="Unassembled WGS sequence"/>
</dbReference>
<feature type="region of interest" description="Disordered" evidence="1">
    <location>
        <begin position="1"/>
        <end position="22"/>
    </location>
</feature>
<dbReference type="AlphaFoldDB" id="A0AAG5D2J2"/>
<evidence type="ECO:0000313" key="2">
    <source>
        <dbReference type="EnsemblMetazoa" id="ENSAATROPP005477"/>
    </source>
</evidence>
<proteinExistence type="predicted"/>
<keyword evidence="3" id="KW-1185">Reference proteome</keyword>
<evidence type="ECO:0000256" key="1">
    <source>
        <dbReference type="SAM" id="MobiDB-lite"/>
    </source>
</evidence>
<dbReference type="EnsemblMetazoa" id="ENSAATROPT006010">
    <property type="protein sequence ID" value="ENSAATROPP005477"/>
    <property type="gene ID" value="ENSAATROPG004865"/>
</dbReference>
<protein>
    <submittedName>
        <fullName evidence="2">Uncharacterized protein</fullName>
    </submittedName>
</protein>
<accession>A0AAG5D2J2</accession>
<sequence length="71" mass="8093">MLKFCGSSGGNLNPRGKGGRVTRDRDFMTLTQINQNGYRVLTTTCARRHSKGRCLSLRDLRKYFPRTATQQ</sequence>